<protein>
    <recommendedName>
        <fullName evidence="8">Fork-head domain-containing protein</fullName>
    </recommendedName>
</protein>
<feature type="compositionally biased region" description="Polar residues" evidence="7">
    <location>
        <begin position="290"/>
        <end position="300"/>
    </location>
</feature>
<evidence type="ECO:0000256" key="4">
    <source>
        <dbReference type="ARBA" id="ARBA00023163"/>
    </source>
</evidence>
<feature type="region of interest" description="Disordered" evidence="7">
    <location>
        <begin position="280"/>
        <end position="415"/>
    </location>
</feature>
<dbReference type="CDD" id="cd00059">
    <property type="entry name" value="FH_FOX"/>
    <property type="match status" value="1"/>
</dbReference>
<keyword evidence="4" id="KW-0804">Transcription</keyword>
<comment type="subcellular location">
    <subcellularLocation>
        <location evidence="1 6">Nucleus</location>
    </subcellularLocation>
</comment>
<dbReference type="GO" id="GO:0000978">
    <property type="term" value="F:RNA polymerase II cis-regulatory region sequence-specific DNA binding"/>
    <property type="evidence" value="ECO:0007669"/>
    <property type="project" value="UniProtKB-ARBA"/>
</dbReference>
<dbReference type="PROSITE" id="PS50039">
    <property type="entry name" value="FORK_HEAD_3"/>
    <property type="match status" value="1"/>
</dbReference>
<keyword evidence="3 6" id="KW-0238">DNA-binding</keyword>
<reference evidence="9" key="1">
    <citation type="journal article" date="2020" name="Stud. Mycol.">
        <title>101 Dothideomycetes genomes: a test case for predicting lifestyles and emergence of pathogens.</title>
        <authorList>
            <person name="Haridas S."/>
            <person name="Albert R."/>
            <person name="Binder M."/>
            <person name="Bloem J."/>
            <person name="Labutti K."/>
            <person name="Salamov A."/>
            <person name="Andreopoulos B."/>
            <person name="Baker S."/>
            <person name="Barry K."/>
            <person name="Bills G."/>
            <person name="Bluhm B."/>
            <person name="Cannon C."/>
            <person name="Castanera R."/>
            <person name="Culley D."/>
            <person name="Daum C."/>
            <person name="Ezra D."/>
            <person name="Gonzalez J."/>
            <person name="Henrissat B."/>
            <person name="Kuo A."/>
            <person name="Liang C."/>
            <person name="Lipzen A."/>
            <person name="Lutzoni F."/>
            <person name="Magnuson J."/>
            <person name="Mondo S."/>
            <person name="Nolan M."/>
            <person name="Ohm R."/>
            <person name="Pangilinan J."/>
            <person name="Park H.-J."/>
            <person name="Ramirez L."/>
            <person name="Alfaro M."/>
            <person name="Sun H."/>
            <person name="Tritt A."/>
            <person name="Yoshinaga Y."/>
            <person name="Zwiers L.-H."/>
            <person name="Turgeon B."/>
            <person name="Goodwin S."/>
            <person name="Spatafora J."/>
            <person name="Crous P."/>
            <person name="Grigoriev I."/>
        </authorList>
    </citation>
    <scope>NUCLEOTIDE SEQUENCE</scope>
    <source>
        <strain evidence="9">CBS 113979</strain>
    </source>
</reference>
<feature type="region of interest" description="Disordered" evidence="7">
    <location>
        <begin position="686"/>
        <end position="714"/>
    </location>
</feature>
<keyword evidence="5 6" id="KW-0539">Nucleus</keyword>
<dbReference type="InterPro" id="IPR045912">
    <property type="entry name" value="FOXJ2/3-like"/>
</dbReference>
<feature type="compositionally biased region" description="Basic and acidic residues" evidence="7">
    <location>
        <begin position="348"/>
        <end position="358"/>
    </location>
</feature>
<dbReference type="AlphaFoldDB" id="A0A6G1GRL8"/>
<feature type="region of interest" description="Disordered" evidence="7">
    <location>
        <begin position="34"/>
        <end position="72"/>
    </location>
</feature>
<evidence type="ECO:0000313" key="10">
    <source>
        <dbReference type="Proteomes" id="UP000800041"/>
    </source>
</evidence>
<gene>
    <name evidence="9" type="ORF">K402DRAFT_166988</name>
</gene>
<feature type="compositionally biased region" description="Polar residues" evidence="7">
    <location>
        <begin position="470"/>
        <end position="479"/>
    </location>
</feature>
<dbReference type="InterPro" id="IPR036388">
    <property type="entry name" value="WH-like_DNA-bd_sf"/>
</dbReference>
<dbReference type="SUPFAM" id="SSF46785">
    <property type="entry name" value="Winged helix' DNA-binding domain"/>
    <property type="match status" value="1"/>
</dbReference>
<evidence type="ECO:0000256" key="1">
    <source>
        <dbReference type="ARBA" id="ARBA00004123"/>
    </source>
</evidence>
<accession>A0A6G1GRL8</accession>
<feature type="compositionally biased region" description="Polar residues" evidence="7">
    <location>
        <begin position="601"/>
        <end position="612"/>
    </location>
</feature>
<dbReference type="PANTHER" id="PTHR46078">
    <property type="entry name" value="FORKHEAD BOX PROTEIN J2 FAMILY MEMBER"/>
    <property type="match status" value="1"/>
</dbReference>
<evidence type="ECO:0000259" key="8">
    <source>
        <dbReference type="PROSITE" id="PS50039"/>
    </source>
</evidence>
<dbReference type="SMART" id="SM00339">
    <property type="entry name" value="FH"/>
    <property type="match status" value="1"/>
</dbReference>
<dbReference type="InterPro" id="IPR030456">
    <property type="entry name" value="TF_fork_head_CS_2"/>
</dbReference>
<dbReference type="Proteomes" id="UP000800041">
    <property type="component" value="Unassembled WGS sequence"/>
</dbReference>
<feature type="compositionally biased region" description="Polar residues" evidence="7">
    <location>
        <begin position="37"/>
        <end position="47"/>
    </location>
</feature>
<dbReference type="InterPro" id="IPR036390">
    <property type="entry name" value="WH_DNA-bd_sf"/>
</dbReference>
<dbReference type="PRINTS" id="PR00053">
    <property type="entry name" value="FORKHEAD"/>
</dbReference>
<feature type="region of interest" description="Disordered" evidence="7">
    <location>
        <begin position="429"/>
        <end position="492"/>
    </location>
</feature>
<organism evidence="9 10">
    <name type="scientific">Aulographum hederae CBS 113979</name>
    <dbReference type="NCBI Taxonomy" id="1176131"/>
    <lineage>
        <taxon>Eukaryota</taxon>
        <taxon>Fungi</taxon>
        <taxon>Dikarya</taxon>
        <taxon>Ascomycota</taxon>
        <taxon>Pezizomycotina</taxon>
        <taxon>Dothideomycetes</taxon>
        <taxon>Pleosporomycetidae</taxon>
        <taxon>Aulographales</taxon>
        <taxon>Aulographaceae</taxon>
    </lineage>
</organism>
<feature type="region of interest" description="Disordered" evidence="7">
    <location>
        <begin position="174"/>
        <end position="194"/>
    </location>
</feature>
<feature type="region of interest" description="Disordered" evidence="7">
    <location>
        <begin position="580"/>
        <end position="651"/>
    </location>
</feature>
<dbReference type="OrthoDB" id="5954824at2759"/>
<dbReference type="FunFam" id="1.10.10.10:FF:000260">
    <property type="entry name" value="Forkhead transcription factor (Sep1)"/>
    <property type="match status" value="1"/>
</dbReference>
<dbReference type="PANTHER" id="PTHR46078:SF2">
    <property type="entry name" value="FORK-HEAD DOMAIN-CONTAINING PROTEIN"/>
    <property type="match status" value="1"/>
</dbReference>
<feature type="compositionally biased region" description="Polar residues" evidence="7">
    <location>
        <begin position="308"/>
        <end position="328"/>
    </location>
</feature>
<evidence type="ECO:0000256" key="5">
    <source>
        <dbReference type="ARBA" id="ARBA00023242"/>
    </source>
</evidence>
<name>A0A6G1GRL8_9PEZI</name>
<evidence type="ECO:0000313" key="9">
    <source>
        <dbReference type="EMBL" id="KAF1983454.1"/>
    </source>
</evidence>
<evidence type="ECO:0000256" key="3">
    <source>
        <dbReference type="ARBA" id="ARBA00023125"/>
    </source>
</evidence>
<dbReference type="Pfam" id="PF00250">
    <property type="entry name" value="Forkhead"/>
    <property type="match status" value="1"/>
</dbReference>
<feature type="domain" description="Fork-head" evidence="8">
    <location>
        <begin position="194"/>
        <end position="289"/>
    </location>
</feature>
<dbReference type="PROSITE" id="PS00658">
    <property type="entry name" value="FORK_HEAD_2"/>
    <property type="match status" value="1"/>
</dbReference>
<keyword evidence="2" id="KW-0805">Transcription regulation</keyword>
<proteinExistence type="predicted"/>
<evidence type="ECO:0000256" key="2">
    <source>
        <dbReference type="ARBA" id="ARBA00023015"/>
    </source>
</evidence>
<evidence type="ECO:0000256" key="6">
    <source>
        <dbReference type="PROSITE-ProRule" id="PRU00089"/>
    </source>
</evidence>
<sequence length="714" mass="78014">MAGARRAPPLKIFQDPVRSFDHSEIAEAEAALYSALGPNSTRPTNSGIAMDQPYTDPRGFSPSKTRHYSPPRALSEASLNLNTHHAFMQPHPQYHNPMPDQSGFNHFTPYGPFDKENDLPSAIYDESPSHISHFSDPSFAFKPNNKRPLMDAAPLRERATKSTKLRHEDDVTVNLPLPLPSEMPPVEDEPDGSKPQISYATLIGMAILRSENRRLTLAQIYKWISTTFKYYNRNSSGWQNSIRHNLSLSKAFKKVERPKDDPGKGNYWVIEPGAERQFLKDKPGHRQHAPSKNPSFSHIPSSDVIRPSTAQSMAAFPSSQTASKNIDSSKFPEEGELSSDATIPATDPDCHDGVDVDKAMPPPMPRNIRSSPPVEIHSSPPAAVTQASQHEHGDTPPPAPRFPSTSRSGGRKCKFHARDSGYYSSIESSALRGNAQEASANRRGRGRAEEEIARIRSSSYDSPSKGVPSLAQSVGGQIPSSPPFRPESLKRDNLLTPNAPVFKKPAMPPLSISPNTNLRIHRDRVRQMLPSPEKNMPVLGGTEFWNSPMHYANMTPPSARNGNPYVDDLFSQAAPDFSLFNAGDSGSPERRPAKRPALGRASTTSGALADMTSSRRNDASTPRLEPSLLDIPPPLESPCKRSKGSSALTGGYDPPLGDLFGDMLNSDDSDEAGFDMLQGFQKIGAKVPANDGSSNIESSKGPRPALGRSRTVMF</sequence>
<evidence type="ECO:0000256" key="7">
    <source>
        <dbReference type="SAM" id="MobiDB-lite"/>
    </source>
</evidence>
<dbReference type="GO" id="GO:0001228">
    <property type="term" value="F:DNA-binding transcription activator activity, RNA polymerase II-specific"/>
    <property type="evidence" value="ECO:0007669"/>
    <property type="project" value="UniProtKB-ARBA"/>
</dbReference>
<dbReference type="InterPro" id="IPR001766">
    <property type="entry name" value="Fork_head_dom"/>
</dbReference>
<dbReference type="Gene3D" id="1.10.10.10">
    <property type="entry name" value="Winged helix-like DNA-binding domain superfamily/Winged helix DNA-binding domain"/>
    <property type="match status" value="1"/>
</dbReference>
<feature type="DNA-binding region" description="Fork-head" evidence="6">
    <location>
        <begin position="194"/>
        <end position="289"/>
    </location>
</feature>
<keyword evidence="10" id="KW-1185">Reference proteome</keyword>
<dbReference type="GO" id="GO:0005634">
    <property type="term" value="C:nucleus"/>
    <property type="evidence" value="ECO:0007669"/>
    <property type="project" value="UniProtKB-SubCell"/>
</dbReference>
<dbReference type="EMBL" id="ML977175">
    <property type="protein sequence ID" value="KAF1983454.1"/>
    <property type="molecule type" value="Genomic_DNA"/>
</dbReference>